<evidence type="ECO:0000313" key="4">
    <source>
        <dbReference type="Proteomes" id="UP000287033"/>
    </source>
</evidence>
<dbReference type="Proteomes" id="UP000287033">
    <property type="component" value="Unassembled WGS sequence"/>
</dbReference>
<sequence>MKMGEVLMRSTKALGEIASHYRDPLIRVFLRGTKDSDSTVRASSLSNLGELCQCLHFAIGSVIHEVTECLTAIVKTERESEVRRAAVHVITLLLRGLSEKTFQILDEVLQDLYRLLKYVNQTDEDEVVVLHAQIALEELDHIVRRFLFPEEKLQKKIVILP</sequence>
<dbReference type="OrthoDB" id="39591at2759"/>
<keyword evidence="4" id="KW-1185">Reference proteome</keyword>
<keyword evidence="1" id="KW-0677">Repeat</keyword>
<dbReference type="GO" id="GO:0009306">
    <property type="term" value="P:protein secretion"/>
    <property type="evidence" value="ECO:0007669"/>
    <property type="project" value="TreeGrafter"/>
</dbReference>
<comment type="caution">
    <text evidence="3">The sequence shown here is derived from an EMBL/GenBank/DDBJ whole genome shotgun (WGS) entry which is preliminary data.</text>
</comment>
<accession>A0A401RFE1</accession>
<evidence type="ECO:0000256" key="1">
    <source>
        <dbReference type="ARBA" id="ARBA00022737"/>
    </source>
</evidence>
<dbReference type="EMBL" id="BEZZ01002578">
    <property type="protein sequence ID" value="GCC16806.1"/>
    <property type="molecule type" value="Genomic_DNA"/>
</dbReference>
<dbReference type="Pfam" id="PF02985">
    <property type="entry name" value="HEAT"/>
    <property type="match status" value="1"/>
</dbReference>
<evidence type="ECO:0000259" key="2">
    <source>
        <dbReference type="Pfam" id="PF10304"/>
    </source>
</evidence>
<feature type="domain" description="RNA polymerase II assembly factor Rtp1 C-terminal" evidence="2">
    <location>
        <begin position="109"/>
        <end position="141"/>
    </location>
</feature>
<dbReference type="InterPro" id="IPR039600">
    <property type="entry name" value="TANGO6/Rtp1"/>
</dbReference>
<dbReference type="InterPro" id="IPR019414">
    <property type="entry name" value="Rtp1_C2"/>
</dbReference>
<dbReference type="Pfam" id="PF10304">
    <property type="entry name" value="RTP1_C2"/>
    <property type="match status" value="1"/>
</dbReference>
<organism evidence="3 4">
    <name type="scientific">Chiloscyllium punctatum</name>
    <name type="common">Brownbanded bambooshark</name>
    <name type="synonym">Hemiscyllium punctatum</name>
    <dbReference type="NCBI Taxonomy" id="137246"/>
    <lineage>
        <taxon>Eukaryota</taxon>
        <taxon>Metazoa</taxon>
        <taxon>Chordata</taxon>
        <taxon>Craniata</taxon>
        <taxon>Vertebrata</taxon>
        <taxon>Chondrichthyes</taxon>
        <taxon>Elasmobranchii</taxon>
        <taxon>Galeomorphii</taxon>
        <taxon>Galeoidea</taxon>
        <taxon>Orectolobiformes</taxon>
        <taxon>Hemiscylliidae</taxon>
        <taxon>Chiloscyllium</taxon>
    </lineage>
</organism>
<dbReference type="SUPFAM" id="SSF48371">
    <property type="entry name" value="ARM repeat"/>
    <property type="match status" value="1"/>
</dbReference>
<reference evidence="3 4" key="1">
    <citation type="journal article" date="2018" name="Nat. Ecol. Evol.">
        <title>Shark genomes provide insights into elasmobranch evolution and the origin of vertebrates.</title>
        <authorList>
            <person name="Hara Y"/>
            <person name="Yamaguchi K"/>
            <person name="Onimaru K"/>
            <person name="Kadota M"/>
            <person name="Koyanagi M"/>
            <person name="Keeley SD"/>
            <person name="Tatsumi K"/>
            <person name="Tanaka K"/>
            <person name="Motone F"/>
            <person name="Kageyama Y"/>
            <person name="Nozu R"/>
            <person name="Adachi N"/>
            <person name="Nishimura O"/>
            <person name="Nakagawa R"/>
            <person name="Tanegashima C"/>
            <person name="Kiyatake I"/>
            <person name="Matsumoto R"/>
            <person name="Murakumo K"/>
            <person name="Nishida K"/>
            <person name="Terakita A"/>
            <person name="Kuratani S"/>
            <person name="Sato K"/>
            <person name="Hyodo S Kuraku.S."/>
        </authorList>
    </citation>
    <scope>NUCLEOTIDE SEQUENCE [LARGE SCALE GENOMIC DNA]</scope>
</reference>
<dbReference type="PANTHER" id="PTHR20959:SF1">
    <property type="entry name" value="TRANSPORT AND GOLGI ORGANIZATION PROTEIN 6 HOMOLOG"/>
    <property type="match status" value="1"/>
</dbReference>
<proteinExistence type="predicted"/>
<gene>
    <name evidence="3" type="ORF">chiPu_0020401</name>
</gene>
<dbReference type="InterPro" id="IPR011989">
    <property type="entry name" value="ARM-like"/>
</dbReference>
<name>A0A401RFE1_CHIPU</name>
<dbReference type="InterPro" id="IPR016024">
    <property type="entry name" value="ARM-type_fold"/>
</dbReference>
<evidence type="ECO:0000313" key="3">
    <source>
        <dbReference type="EMBL" id="GCC16806.1"/>
    </source>
</evidence>
<dbReference type="AlphaFoldDB" id="A0A401RFE1"/>
<dbReference type="STRING" id="137246.A0A401RFE1"/>
<protein>
    <recommendedName>
        <fullName evidence="2">RNA polymerase II assembly factor Rtp1 C-terminal domain-containing protein</fullName>
    </recommendedName>
</protein>
<dbReference type="InterPro" id="IPR000357">
    <property type="entry name" value="HEAT"/>
</dbReference>
<dbReference type="OMA" id="ECLCATA"/>
<dbReference type="PANTHER" id="PTHR20959">
    <property type="entry name" value="TRANSPORT AND GOLGI ORGANIZATION PROTEIN 6 FAMILY MEMBER"/>
    <property type="match status" value="1"/>
</dbReference>
<dbReference type="Gene3D" id="1.25.10.10">
    <property type="entry name" value="Leucine-rich Repeat Variant"/>
    <property type="match status" value="1"/>
</dbReference>